<feature type="signal peptide" evidence="1">
    <location>
        <begin position="1"/>
        <end position="26"/>
    </location>
</feature>
<protein>
    <recommendedName>
        <fullName evidence="4">DUF192 domain-containing protein</fullName>
    </recommendedName>
</protein>
<dbReference type="Pfam" id="PF02643">
    <property type="entry name" value="DUF192"/>
    <property type="match status" value="1"/>
</dbReference>
<dbReference type="PATRIC" id="fig|1208365.4.peg.1325"/>
<organism evidence="2 3">
    <name type="scientific">SAR86 cluster bacterium SAR86E</name>
    <dbReference type="NCBI Taxonomy" id="1208365"/>
    <lineage>
        <taxon>Bacteria</taxon>
        <taxon>Pseudomonadati</taxon>
        <taxon>Pseudomonadota</taxon>
        <taxon>Gammaproteobacteria</taxon>
        <taxon>SAR86 cluster</taxon>
    </lineage>
</organism>
<accession>K6G4V3</accession>
<name>K6G4V3_9GAMM</name>
<reference evidence="2 3" key="1">
    <citation type="submission" date="2012-09" db="EMBL/GenBank/DDBJ databases">
        <authorList>
            <person name="Dupont C.L."/>
            <person name="Rusch D.B."/>
            <person name="Lombardo M.-J."/>
            <person name="Novotny M."/>
            <person name="Yee-Greenbaum J."/>
            <person name="Laskin R."/>
        </authorList>
    </citation>
    <scope>NUCLEOTIDE SEQUENCE [LARGE SCALE GENOMIC DNA]</scope>
    <source>
        <strain evidence="2">SAR86E</strain>
    </source>
</reference>
<evidence type="ECO:0000256" key="1">
    <source>
        <dbReference type="SAM" id="SignalP"/>
    </source>
</evidence>
<dbReference type="PANTHER" id="PTHR37953">
    <property type="entry name" value="UPF0127 PROTEIN MJ1496"/>
    <property type="match status" value="1"/>
</dbReference>
<keyword evidence="3" id="KW-1185">Reference proteome</keyword>
<evidence type="ECO:0000313" key="3">
    <source>
        <dbReference type="Proteomes" id="UP000010310"/>
    </source>
</evidence>
<evidence type="ECO:0008006" key="4">
    <source>
        <dbReference type="Google" id="ProtNLM"/>
    </source>
</evidence>
<feature type="chain" id="PRO_5003891280" description="DUF192 domain-containing protein" evidence="1">
    <location>
        <begin position="27"/>
        <end position="142"/>
    </location>
</feature>
<evidence type="ECO:0000313" key="2">
    <source>
        <dbReference type="EMBL" id="EKO36259.1"/>
    </source>
</evidence>
<keyword evidence="1" id="KW-0732">Signal</keyword>
<dbReference type="Proteomes" id="UP000010310">
    <property type="component" value="Unassembled WGS sequence"/>
</dbReference>
<proteinExistence type="predicted"/>
<comment type="caution">
    <text evidence="2">The sequence shown here is derived from an EMBL/GenBank/DDBJ whole genome shotgun (WGS) entry which is preliminary data.</text>
</comment>
<dbReference type="InterPro" id="IPR003795">
    <property type="entry name" value="DUF192"/>
</dbReference>
<dbReference type="EMBL" id="AMWX01000012">
    <property type="protein sequence ID" value="EKO36259.1"/>
    <property type="molecule type" value="Genomic_DNA"/>
</dbReference>
<dbReference type="InterPro" id="IPR038695">
    <property type="entry name" value="Saro_0823-like_sf"/>
</dbReference>
<dbReference type="Gene3D" id="2.60.120.1140">
    <property type="entry name" value="Protein of unknown function DUF192"/>
    <property type="match status" value="1"/>
</dbReference>
<dbReference type="PANTHER" id="PTHR37953:SF1">
    <property type="entry name" value="UPF0127 PROTEIN MJ1496"/>
    <property type="match status" value="1"/>
</dbReference>
<dbReference type="STRING" id="1208365.B273_0737"/>
<gene>
    <name evidence="2" type="ORF">B273_0737</name>
</gene>
<dbReference type="AlphaFoldDB" id="K6G4V3"/>
<sequence>MKKQFKVFVKKLLSLVLISFSAVTIADVKAGFEGKTAELSLIISNTDTSRQKGLMHQSVLGKNTGMLFVWPFSKKQCMWMKNTSLSLSVAYLSQDGKILEIYDMVPFSEQSICSTQKVRMALEVNQGWFKKNKILIGDKINF</sequence>